<keyword evidence="5 7" id="KW-1133">Transmembrane helix</keyword>
<dbReference type="KEGG" id="vpi:BW732_11140"/>
<organism evidence="8 9">
    <name type="scientific">Vagococcus penaei</name>
    <dbReference type="NCBI Taxonomy" id="633807"/>
    <lineage>
        <taxon>Bacteria</taxon>
        <taxon>Bacillati</taxon>
        <taxon>Bacillota</taxon>
        <taxon>Bacilli</taxon>
        <taxon>Lactobacillales</taxon>
        <taxon>Enterococcaceae</taxon>
        <taxon>Vagococcus</taxon>
    </lineage>
</organism>
<evidence type="ECO:0000313" key="8">
    <source>
        <dbReference type="EMBL" id="AQP54707.1"/>
    </source>
</evidence>
<evidence type="ECO:0000256" key="5">
    <source>
        <dbReference type="ARBA" id="ARBA00022989"/>
    </source>
</evidence>
<dbReference type="AlphaFoldDB" id="A0A1Q2D8M9"/>
<feature type="transmembrane region" description="Helical" evidence="7">
    <location>
        <begin position="217"/>
        <end position="237"/>
    </location>
</feature>
<evidence type="ECO:0000256" key="7">
    <source>
        <dbReference type="RuleBase" id="RU363032"/>
    </source>
</evidence>
<feature type="transmembrane region" description="Helical" evidence="7">
    <location>
        <begin position="120"/>
        <end position="139"/>
    </location>
</feature>
<comment type="similarity">
    <text evidence="7">Belongs to the binding-protein-dependent transport system permease family.</text>
</comment>
<dbReference type="Gene3D" id="1.10.3720.10">
    <property type="entry name" value="MetI-like"/>
    <property type="match status" value="1"/>
</dbReference>
<dbReference type="InterPro" id="IPR035906">
    <property type="entry name" value="MetI-like_sf"/>
</dbReference>
<feature type="transmembrane region" description="Helical" evidence="7">
    <location>
        <begin position="12"/>
        <end position="33"/>
    </location>
</feature>
<feature type="transmembrane region" description="Helical" evidence="7">
    <location>
        <begin position="183"/>
        <end position="205"/>
    </location>
</feature>
<dbReference type="InterPro" id="IPR000515">
    <property type="entry name" value="MetI-like"/>
</dbReference>
<evidence type="ECO:0000256" key="2">
    <source>
        <dbReference type="ARBA" id="ARBA00022448"/>
    </source>
</evidence>
<dbReference type="Pfam" id="PF00528">
    <property type="entry name" value="BPD_transp_1"/>
    <property type="match status" value="1"/>
</dbReference>
<comment type="subcellular location">
    <subcellularLocation>
        <location evidence="1 7">Cell membrane</location>
        <topology evidence="1 7">Multi-pass membrane protein</topology>
    </subcellularLocation>
</comment>
<gene>
    <name evidence="8" type="ORF">BW732_11140</name>
</gene>
<dbReference type="PROSITE" id="PS50928">
    <property type="entry name" value="ABC_TM1"/>
    <property type="match status" value="1"/>
</dbReference>
<accession>A0A1Q2D8M9</accession>
<dbReference type="PANTHER" id="PTHR30151">
    <property type="entry name" value="ALKANE SULFONATE ABC TRANSPORTER-RELATED, MEMBRANE SUBUNIT"/>
    <property type="match status" value="1"/>
</dbReference>
<dbReference type="EMBL" id="CP019609">
    <property type="protein sequence ID" value="AQP54707.1"/>
    <property type="molecule type" value="Genomic_DNA"/>
</dbReference>
<keyword evidence="6 7" id="KW-0472">Membrane</keyword>
<protein>
    <submittedName>
        <fullName evidence="8">ABC transporter permease</fullName>
    </submittedName>
</protein>
<dbReference type="OrthoDB" id="9804353at2"/>
<dbReference type="STRING" id="633807.BW732_11140"/>
<reference evidence="8 9" key="1">
    <citation type="journal article" date="2010" name="Int. J. Syst. Evol. Microbiol.">
        <title>Vagococcus penaei sp. nov., isolated from spoilage microbiota of cooked shrimp (Penaeus vannamei).</title>
        <authorList>
            <person name="Jaffres E."/>
            <person name="Prevost H."/>
            <person name="Rossero A."/>
            <person name="Joffraud J.J."/>
            <person name="Dousset X."/>
        </authorList>
    </citation>
    <scope>NUCLEOTIDE SEQUENCE [LARGE SCALE GENOMIC DNA]</scope>
    <source>
        <strain evidence="8 9">CD276</strain>
    </source>
</reference>
<dbReference type="SUPFAM" id="SSF161098">
    <property type="entry name" value="MetI-like"/>
    <property type="match status" value="1"/>
</dbReference>
<keyword evidence="2 7" id="KW-0813">Transport</keyword>
<evidence type="ECO:0000256" key="6">
    <source>
        <dbReference type="ARBA" id="ARBA00023136"/>
    </source>
</evidence>
<evidence type="ECO:0000256" key="3">
    <source>
        <dbReference type="ARBA" id="ARBA00022475"/>
    </source>
</evidence>
<proteinExistence type="inferred from homology"/>
<keyword evidence="4 7" id="KW-0812">Transmembrane</keyword>
<dbReference type="GO" id="GO:0055085">
    <property type="term" value="P:transmembrane transport"/>
    <property type="evidence" value="ECO:0007669"/>
    <property type="project" value="InterPro"/>
</dbReference>
<dbReference type="Proteomes" id="UP000188246">
    <property type="component" value="Chromosome"/>
</dbReference>
<feature type="transmembrane region" description="Helical" evidence="7">
    <location>
        <begin position="53"/>
        <end position="78"/>
    </location>
</feature>
<dbReference type="GO" id="GO:0005886">
    <property type="term" value="C:plasma membrane"/>
    <property type="evidence" value="ECO:0007669"/>
    <property type="project" value="UniProtKB-SubCell"/>
</dbReference>
<evidence type="ECO:0000256" key="4">
    <source>
        <dbReference type="ARBA" id="ARBA00022692"/>
    </source>
</evidence>
<keyword evidence="9" id="KW-1185">Reference proteome</keyword>
<sequence>MNKKWVYPVSSLIILLVIWEVLVKVLAIPLYILPAPSKIFLSLYTNRAILFQHSLTTLAEAVIGLILSAILAFTISLLMDRFETLKLTTYPHLVISQTIPILVLGPIFSIWFGFGLTPKVLIVLLMCFFPIAIAFTDALKNVNHKKINLLKTYGANSWQIYRLVKIPEALPAFFSGLRVSATYCIGGAIVGEWLSASSGLGYYMIRAKNGYLLDKVFATVLVIIGLSLLLNWCITLLQKILLKKRMISHG</sequence>
<name>A0A1Q2D8M9_9ENTE</name>
<dbReference type="PANTHER" id="PTHR30151:SF20">
    <property type="entry name" value="ABC TRANSPORTER PERMEASE PROTEIN HI_0355-RELATED"/>
    <property type="match status" value="1"/>
</dbReference>
<evidence type="ECO:0000256" key="1">
    <source>
        <dbReference type="ARBA" id="ARBA00004651"/>
    </source>
</evidence>
<dbReference type="CDD" id="cd06261">
    <property type="entry name" value="TM_PBP2"/>
    <property type="match status" value="1"/>
</dbReference>
<keyword evidence="3" id="KW-1003">Cell membrane</keyword>
<feature type="transmembrane region" description="Helical" evidence="7">
    <location>
        <begin position="90"/>
        <end position="114"/>
    </location>
</feature>
<dbReference type="RefSeq" id="WP_077276793.1">
    <property type="nucleotide sequence ID" value="NZ_CP019609.1"/>
</dbReference>
<evidence type="ECO:0000313" key="9">
    <source>
        <dbReference type="Proteomes" id="UP000188246"/>
    </source>
</evidence>